<dbReference type="AlphaFoldDB" id="A0A3N4KM41"/>
<keyword evidence="4" id="KW-1185">Reference proteome</keyword>
<feature type="transmembrane region" description="Helical" evidence="2">
    <location>
        <begin position="24"/>
        <end position="44"/>
    </location>
</feature>
<evidence type="ECO:0000313" key="3">
    <source>
        <dbReference type="EMBL" id="RPB11636.1"/>
    </source>
</evidence>
<accession>A0A3N4KM41</accession>
<keyword evidence="2" id="KW-0472">Membrane</keyword>
<organism evidence="3 4">
    <name type="scientific">Morchella conica CCBAS932</name>
    <dbReference type="NCBI Taxonomy" id="1392247"/>
    <lineage>
        <taxon>Eukaryota</taxon>
        <taxon>Fungi</taxon>
        <taxon>Dikarya</taxon>
        <taxon>Ascomycota</taxon>
        <taxon>Pezizomycotina</taxon>
        <taxon>Pezizomycetes</taxon>
        <taxon>Pezizales</taxon>
        <taxon>Morchellaceae</taxon>
        <taxon>Morchella</taxon>
    </lineage>
</organism>
<evidence type="ECO:0000256" key="2">
    <source>
        <dbReference type="SAM" id="Phobius"/>
    </source>
</evidence>
<keyword evidence="2" id="KW-0812">Transmembrane</keyword>
<evidence type="ECO:0000313" key="4">
    <source>
        <dbReference type="Proteomes" id="UP000277580"/>
    </source>
</evidence>
<dbReference type="InParanoid" id="A0A3N4KM41"/>
<reference evidence="3 4" key="1">
    <citation type="journal article" date="2018" name="Nat. Ecol. Evol.">
        <title>Pezizomycetes genomes reveal the molecular basis of ectomycorrhizal truffle lifestyle.</title>
        <authorList>
            <person name="Murat C."/>
            <person name="Payen T."/>
            <person name="Noel B."/>
            <person name="Kuo A."/>
            <person name="Morin E."/>
            <person name="Chen J."/>
            <person name="Kohler A."/>
            <person name="Krizsan K."/>
            <person name="Balestrini R."/>
            <person name="Da Silva C."/>
            <person name="Montanini B."/>
            <person name="Hainaut M."/>
            <person name="Levati E."/>
            <person name="Barry K.W."/>
            <person name="Belfiori B."/>
            <person name="Cichocki N."/>
            <person name="Clum A."/>
            <person name="Dockter R.B."/>
            <person name="Fauchery L."/>
            <person name="Guy J."/>
            <person name="Iotti M."/>
            <person name="Le Tacon F."/>
            <person name="Lindquist E.A."/>
            <person name="Lipzen A."/>
            <person name="Malagnac F."/>
            <person name="Mello A."/>
            <person name="Molinier V."/>
            <person name="Miyauchi S."/>
            <person name="Poulain J."/>
            <person name="Riccioni C."/>
            <person name="Rubini A."/>
            <person name="Sitrit Y."/>
            <person name="Splivallo R."/>
            <person name="Traeger S."/>
            <person name="Wang M."/>
            <person name="Zifcakova L."/>
            <person name="Wipf D."/>
            <person name="Zambonelli A."/>
            <person name="Paolocci F."/>
            <person name="Nowrousian M."/>
            <person name="Ottonello S."/>
            <person name="Baldrian P."/>
            <person name="Spatafora J.W."/>
            <person name="Henrissat B."/>
            <person name="Nagy L.G."/>
            <person name="Aury J.M."/>
            <person name="Wincker P."/>
            <person name="Grigoriev I.V."/>
            <person name="Bonfante P."/>
            <person name="Martin F.M."/>
        </authorList>
    </citation>
    <scope>NUCLEOTIDE SEQUENCE [LARGE SCALE GENOMIC DNA]</scope>
    <source>
        <strain evidence="3 4">CCBAS932</strain>
    </source>
</reference>
<protein>
    <submittedName>
        <fullName evidence="3">Uncharacterized protein</fullName>
    </submittedName>
</protein>
<sequence length="171" mass="18467">MNKYSLRPRVEGSGTKGSLDNGDIIAIVGIFASIIATLFSVWLLDMLHKRYGGSIGAQERSAEILEDNGNQVLEPSSTSGNSLQDLEASSIQSAQFPATGTRSSQWHGSMIISAPVENGSSSRLREVLEHPLEVGITRPERAHTWAADKTKYWNGSEVGTSYRCDGNTPVS</sequence>
<gene>
    <name evidence="3" type="ORF">P167DRAFT_565750</name>
</gene>
<keyword evidence="2" id="KW-1133">Transmembrane helix</keyword>
<dbReference type="Proteomes" id="UP000277580">
    <property type="component" value="Unassembled WGS sequence"/>
</dbReference>
<dbReference type="EMBL" id="ML119134">
    <property type="protein sequence ID" value="RPB11636.1"/>
    <property type="molecule type" value="Genomic_DNA"/>
</dbReference>
<name>A0A3N4KM41_9PEZI</name>
<feature type="region of interest" description="Disordered" evidence="1">
    <location>
        <begin position="71"/>
        <end position="103"/>
    </location>
</feature>
<evidence type="ECO:0000256" key="1">
    <source>
        <dbReference type="SAM" id="MobiDB-lite"/>
    </source>
</evidence>
<proteinExistence type="predicted"/>